<evidence type="ECO:0000313" key="1">
    <source>
        <dbReference type="EMBL" id="KAK2738085.1"/>
    </source>
</evidence>
<reference evidence="1" key="1">
    <citation type="submission" date="2023-02" db="EMBL/GenBank/DDBJ databases">
        <title>Colletotrichum kahawae CIFC_Que2 genome sequencing and assembly.</title>
        <authorList>
            <person name="Baroncelli R."/>
        </authorList>
    </citation>
    <scope>NUCLEOTIDE SEQUENCE</scope>
    <source>
        <strain evidence="1">CIFC_Que2</strain>
    </source>
</reference>
<dbReference type="AlphaFoldDB" id="A0AAE0D1X3"/>
<sequence>MGHGMVFALNACWSTLGSLVRDKNRRLVFEPRAALVYPPKRPLFSSSTCCFYFYPPTYACRLSTPVLLVYVADARRKGGRVLFFSAFLGRVTSNGSDHSDSYGSSQVGYPCMLVFPCRLQMAIAHIHIQYYS</sequence>
<comment type="caution">
    <text evidence="1">The sequence shown here is derived from an EMBL/GenBank/DDBJ whole genome shotgun (WGS) entry which is preliminary data.</text>
</comment>
<name>A0AAE0D1X3_COLKA</name>
<protein>
    <submittedName>
        <fullName evidence="1">Uncharacterized protein</fullName>
    </submittedName>
</protein>
<accession>A0AAE0D1X3</accession>
<organism evidence="1 2">
    <name type="scientific">Colletotrichum kahawae</name>
    <name type="common">Coffee berry disease fungus</name>
    <dbReference type="NCBI Taxonomy" id="34407"/>
    <lineage>
        <taxon>Eukaryota</taxon>
        <taxon>Fungi</taxon>
        <taxon>Dikarya</taxon>
        <taxon>Ascomycota</taxon>
        <taxon>Pezizomycotina</taxon>
        <taxon>Sordariomycetes</taxon>
        <taxon>Hypocreomycetidae</taxon>
        <taxon>Glomerellales</taxon>
        <taxon>Glomerellaceae</taxon>
        <taxon>Colletotrichum</taxon>
        <taxon>Colletotrichum gloeosporioides species complex</taxon>
    </lineage>
</organism>
<proteinExistence type="predicted"/>
<dbReference type="Proteomes" id="UP001281614">
    <property type="component" value="Unassembled WGS sequence"/>
</dbReference>
<evidence type="ECO:0000313" key="2">
    <source>
        <dbReference type="Proteomes" id="UP001281614"/>
    </source>
</evidence>
<dbReference type="EMBL" id="VYYT01000389">
    <property type="protein sequence ID" value="KAK2738085.1"/>
    <property type="molecule type" value="Genomic_DNA"/>
</dbReference>
<gene>
    <name evidence="1" type="ORF">CKAH01_07463</name>
</gene>
<keyword evidence="2" id="KW-1185">Reference proteome</keyword>